<sequence>MPNKLPDTSGSTKLLTISRRFPLRTKLEYGGEIRSISSTTERLIQSWAEARSIDAPVKELFDNEVLFIGEEGSYWLPVQSKLVPFLKNKWPKGGLLELYVQFVGASAKNGDSNWVFVVNGYEELD</sequence>
<dbReference type="GeneID" id="83727810"/>
<accession>A0A9X2PZQ2</accession>
<dbReference type="Proteomes" id="UP001155057">
    <property type="component" value="Unassembled WGS sequence"/>
</dbReference>
<dbReference type="EMBL" id="JANUAE010000006">
    <property type="protein sequence ID" value="MCS3710313.1"/>
    <property type="molecule type" value="Genomic_DNA"/>
</dbReference>
<dbReference type="Proteomes" id="UP001155027">
    <property type="component" value="Unassembled WGS sequence"/>
</dbReference>
<comment type="caution">
    <text evidence="1">The sequence shown here is derived from an EMBL/GenBank/DDBJ whole genome shotgun (WGS) entry which is preliminary data.</text>
</comment>
<dbReference type="RefSeq" id="WP_148278379.1">
    <property type="nucleotide sequence ID" value="NZ_CALTRY010000010.1"/>
</dbReference>
<name>A0A9X2PZQ2_9BACT</name>
<protein>
    <submittedName>
        <fullName evidence="1">Uncharacterized protein</fullName>
    </submittedName>
</protein>
<evidence type="ECO:0000313" key="2">
    <source>
        <dbReference type="EMBL" id="MCS3710313.1"/>
    </source>
</evidence>
<dbReference type="EMBL" id="JANUAU010000008">
    <property type="protein sequence ID" value="MCS3678513.1"/>
    <property type="molecule type" value="Genomic_DNA"/>
</dbReference>
<evidence type="ECO:0000313" key="1">
    <source>
        <dbReference type="EMBL" id="MCS3678513.1"/>
    </source>
</evidence>
<dbReference type="AlphaFoldDB" id="A0A9X2PZQ2"/>
<evidence type="ECO:0000313" key="3">
    <source>
        <dbReference type="Proteomes" id="UP001155027"/>
    </source>
</evidence>
<gene>
    <name evidence="2" type="ORF">GGP61_001923</name>
    <name evidence="1" type="ORF">GGP71_002452</name>
</gene>
<reference evidence="1" key="1">
    <citation type="submission" date="2022-08" db="EMBL/GenBank/DDBJ databases">
        <title>Genomic Encyclopedia of Type Strains, Phase V (KMG-V): Genome sequencing to study the core and pangenomes of soil and plant-associated prokaryotes.</title>
        <authorList>
            <person name="Whitman W."/>
        </authorList>
    </citation>
    <scope>NUCLEOTIDE SEQUENCE</scope>
    <source>
        <strain evidence="1">0</strain>
        <strain evidence="2">SP3049</strain>
    </source>
</reference>
<organism evidence="1 3">
    <name type="scientific">Salinibacter ruber</name>
    <dbReference type="NCBI Taxonomy" id="146919"/>
    <lineage>
        <taxon>Bacteria</taxon>
        <taxon>Pseudomonadati</taxon>
        <taxon>Rhodothermota</taxon>
        <taxon>Rhodothermia</taxon>
        <taxon>Rhodothermales</taxon>
        <taxon>Salinibacteraceae</taxon>
        <taxon>Salinibacter</taxon>
    </lineage>
</organism>
<proteinExistence type="predicted"/>